<dbReference type="SMART" id="SM00754">
    <property type="entry name" value="CHRD"/>
    <property type="match status" value="1"/>
</dbReference>
<name>A0A4Q8AG89_9MICC</name>
<dbReference type="RefSeq" id="WP_130451200.1">
    <property type="nucleotide sequence ID" value="NZ_SHLA01000001.1"/>
</dbReference>
<feature type="chain" id="PRO_5038728821" evidence="1">
    <location>
        <begin position="37"/>
        <end position="500"/>
    </location>
</feature>
<keyword evidence="1" id="KW-0732">Signal</keyword>
<dbReference type="OrthoDB" id="5140741at2"/>
<sequence>MSNKFARFGRKWLVAAAATSALVLGGGIAAAPAGYAAEEHDGEHGGHEGGDACTFFLEHMWANEDGIPLLGSFAHVNEYHTDPEYENLVLSLASGAIGNSEMPVVDIYGGPLGWIPIFNPSHVKGHGTDYVTLLTSCGGIGIPLDSNDLTTLNVPSVEDLADTSDLIMPGLPSPEMLTSPDYLWQTTDASAILDRVTPEALTNMEEYTGFAGDHLDTWRLLWETALEDVSSGNPTGILEVLQITDNIKTIESVFGIVGGEDGGLVGGLPGGELPELPGVELPELPGDELPDGGEGGGGLLGGLPIIGGGDGGGLLDGLPVGGGEDGGLIETLPIIGGDGTGGLLDGLPGAGEDGGGLIDGLPVGGDDAGGLLGLLPVLPSPGTPTTPPAEGTTEFSALLSGAAGTDGMGQCKGTLNGDTFTVSCLYAGLASDATGAELHSGDASFELAATGGTSGGAAGSFKLTSEQVAALNNGDFTVDVHTSGSSTAEISGTVNPCSCG</sequence>
<accession>A0A4Q8AG89</accession>
<dbReference type="Proteomes" id="UP000292685">
    <property type="component" value="Unassembled WGS sequence"/>
</dbReference>
<dbReference type="EMBL" id="SHLA01000001">
    <property type="protein sequence ID" value="RZU62659.1"/>
    <property type="molecule type" value="Genomic_DNA"/>
</dbReference>
<dbReference type="AlphaFoldDB" id="A0A4Q8AG89"/>
<evidence type="ECO:0000313" key="3">
    <source>
        <dbReference type="EMBL" id="RZU62659.1"/>
    </source>
</evidence>
<evidence type="ECO:0000256" key="1">
    <source>
        <dbReference type="SAM" id="SignalP"/>
    </source>
</evidence>
<gene>
    <name evidence="3" type="ORF">EV380_2257</name>
</gene>
<proteinExistence type="predicted"/>
<feature type="signal peptide" evidence="1">
    <location>
        <begin position="1"/>
        <end position="36"/>
    </location>
</feature>
<dbReference type="InterPro" id="IPR010895">
    <property type="entry name" value="CHRD"/>
</dbReference>
<organism evidence="3 4">
    <name type="scientific">Zhihengliuella halotolerans</name>
    <dbReference type="NCBI Taxonomy" id="370736"/>
    <lineage>
        <taxon>Bacteria</taxon>
        <taxon>Bacillati</taxon>
        <taxon>Actinomycetota</taxon>
        <taxon>Actinomycetes</taxon>
        <taxon>Micrococcales</taxon>
        <taxon>Micrococcaceae</taxon>
        <taxon>Zhihengliuella</taxon>
    </lineage>
</organism>
<comment type="caution">
    <text evidence="3">The sequence shown here is derived from an EMBL/GenBank/DDBJ whole genome shotgun (WGS) entry which is preliminary data.</text>
</comment>
<keyword evidence="4" id="KW-1185">Reference proteome</keyword>
<reference evidence="3 4" key="1">
    <citation type="submission" date="2019-02" db="EMBL/GenBank/DDBJ databases">
        <title>Sequencing the genomes of 1000 actinobacteria strains.</title>
        <authorList>
            <person name="Klenk H.-P."/>
        </authorList>
    </citation>
    <scope>NUCLEOTIDE SEQUENCE [LARGE SCALE GENOMIC DNA]</scope>
    <source>
        <strain evidence="3 4">DSM 17364</strain>
    </source>
</reference>
<protein>
    <submittedName>
        <fullName evidence="3">CHRD domain-containing protein</fullName>
    </submittedName>
</protein>
<evidence type="ECO:0000313" key="4">
    <source>
        <dbReference type="Proteomes" id="UP000292685"/>
    </source>
</evidence>
<feature type="domain" description="CHRD" evidence="2">
    <location>
        <begin position="393"/>
        <end position="496"/>
    </location>
</feature>
<dbReference type="Pfam" id="PF07452">
    <property type="entry name" value="CHRD"/>
    <property type="match status" value="1"/>
</dbReference>
<evidence type="ECO:0000259" key="2">
    <source>
        <dbReference type="SMART" id="SM00754"/>
    </source>
</evidence>